<evidence type="ECO:0000256" key="7">
    <source>
        <dbReference type="SAM" id="Phobius"/>
    </source>
</evidence>
<evidence type="ECO:0000256" key="2">
    <source>
        <dbReference type="ARBA" id="ARBA00008335"/>
    </source>
</evidence>
<feature type="transmembrane region" description="Helical" evidence="7">
    <location>
        <begin position="195"/>
        <end position="217"/>
    </location>
</feature>
<feature type="transmembrane region" description="Helical" evidence="7">
    <location>
        <begin position="507"/>
        <end position="526"/>
    </location>
</feature>
<comment type="subcellular location">
    <subcellularLocation>
        <location evidence="1">Membrane</location>
        <topology evidence="1">Multi-pass membrane protein</topology>
    </subcellularLocation>
</comment>
<feature type="transmembrane region" description="Helical" evidence="7">
    <location>
        <begin position="327"/>
        <end position="352"/>
    </location>
</feature>
<dbReference type="InterPro" id="IPR036259">
    <property type="entry name" value="MFS_trans_sf"/>
</dbReference>
<evidence type="ECO:0000256" key="1">
    <source>
        <dbReference type="ARBA" id="ARBA00004141"/>
    </source>
</evidence>
<comment type="similarity">
    <text evidence="2">Belongs to the major facilitator superfamily.</text>
</comment>
<dbReference type="Pfam" id="PF07690">
    <property type="entry name" value="MFS_1"/>
    <property type="match status" value="1"/>
</dbReference>
<dbReference type="SUPFAM" id="SSF103473">
    <property type="entry name" value="MFS general substrate transporter"/>
    <property type="match status" value="1"/>
</dbReference>
<dbReference type="InterPro" id="IPR020846">
    <property type="entry name" value="MFS_dom"/>
</dbReference>
<protein>
    <submittedName>
        <fullName evidence="9">Membrane transporter</fullName>
    </submittedName>
</protein>
<evidence type="ECO:0000313" key="10">
    <source>
        <dbReference type="Proteomes" id="UP000800041"/>
    </source>
</evidence>
<sequence length="543" mass="58539">MATPGTFSSPAQEASDLTDGNVKDAFEKGHDADCKPTVSAASHTDSDRERDLEKGTESATTAPIEGCLSAPEPADPNIVFWDEPADQDPQNPMNWSAKMKWGNIALLSTLSLITPLASSMFAPGVPEVMREFHSTSQTLATFVVSVYVLGFAVGPLFVAPLSEIYGRMPIYQVSNVLFIIFTIACAVSTNMGMLIAFRFLMGCVGSTPLTIGGGTIADIMPTERRAGAMAIWAMGPLLGPVAGPVAGGYLVQAAGWRWVYWLITIAAGVFAIAGFLLMRETYAPVLLSRKAARLRKETGNENLRSKLDNGLTPKELMKRAITRPLRMLVGSPIVLLLSTYMAVIYAILYLLFTTFTFVFEEYYGFDSGTVGLTYIGTGAGMIIGLGVIGAASNRIIQQAMARGELLKPEMRIPLKLTLLGAIPIPVGLFIYGWTAQNHVHWAVPLLGTLFVGFGLICLFMCIQTYLVDAFTVHAASAMAANTVLRSTFGAVIPLGGLDMYDALGLGWGNSLLEFVALAMIPIVVVFKKYGESIRTQTKWQVKL</sequence>
<evidence type="ECO:0000256" key="3">
    <source>
        <dbReference type="ARBA" id="ARBA00022692"/>
    </source>
</evidence>
<evidence type="ECO:0000256" key="5">
    <source>
        <dbReference type="ARBA" id="ARBA00023136"/>
    </source>
</evidence>
<dbReference type="PANTHER" id="PTHR23502">
    <property type="entry name" value="MAJOR FACILITATOR SUPERFAMILY"/>
    <property type="match status" value="1"/>
</dbReference>
<dbReference type="FunFam" id="1.20.1250.20:FF:000011">
    <property type="entry name" value="MFS multidrug transporter, putative"/>
    <property type="match status" value="1"/>
</dbReference>
<dbReference type="GO" id="GO:0016020">
    <property type="term" value="C:membrane"/>
    <property type="evidence" value="ECO:0007669"/>
    <property type="project" value="UniProtKB-SubCell"/>
</dbReference>
<proteinExistence type="inferred from homology"/>
<dbReference type="CDD" id="cd17323">
    <property type="entry name" value="MFS_Tpo1_MDR_like"/>
    <property type="match status" value="1"/>
</dbReference>
<keyword evidence="4 7" id="KW-1133">Transmembrane helix</keyword>
<dbReference type="EMBL" id="ML977185">
    <property type="protein sequence ID" value="KAF1982316.1"/>
    <property type="molecule type" value="Genomic_DNA"/>
</dbReference>
<feature type="transmembrane region" description="Helical" evidence="7">
    <location>
        <begin position="170"/>
        <end position="189"/>
    </location>
</feature>
<evidence type="ECO:0000256" key="4">
    <source>
        <dbReference type="ARBA" id="ARBA00022989"/>
    </source>
</evidence>
<dbReference type="PROSITE" id="PS50850">
    <property type="entry name" value="MFS"/>
    <property type="match status" value="1"/>
</dbReference>
<feature type="compositionally biased region" description="Polar residues" evidence="6">
    <location>
        <begin position="1"/>
        <end position="12"/>
    </location>
</feature>
<feature type="transmembrane region" description="Helical" evidence="7">
    <location>
        <begin position="412"/>
        <end position="433"/>
    </location>
</feature>
<feature type="domain" description="Major facilitator superfamily (MFS) profile" evidence="8">
    <location>
        <begin position="103"/>
        <end position="533"/>
    </location>
</feature>
<keyword evidence="3 7" id="KW-0812">Transmembrane</keyword>
<dbReference type="OrthoDB" id="5296287at2759"/>
<dbReference type="GO" id="GO:0022857">
    <property type="term" value="F:transmembrane transporter activity"/>
    <property type="evidence" value="ECO:0007669"/>
    <property type="project" value="InterPro"/>
</dbReference>
<feature type="transmembrane region" description="Helical" evidence="7">
    <location>
        <begin position="258"/>
        <end position="278"/>
    </location>
</feature>
<evidence type="ECO:0000313" key="9">
    <source>
        <dbReference type="EMBL" id="KAF1982316.1"/>
    </source>
</evidence>
<evidence type="ECO:0000256" key="6">
    <source>
        <dbReference type="SAM" id="MobiDB-lite"/>
    </source>
</evidence>
<accession>A0A6G1GMX5</accession>
<name>A0A6G1GMX5_9PEZI</name>
<feature type="transmembrane region" description="Helical" evidence="7">
    <location>
        <begin position="372"/>
        <end position="391"/>
    </location>
</feature>
<keyword evidence="10" id="KW-1185">Reference proteome</keyword>
<feature type="transmembrane region" description="Helical" evidence="7">
    <location>
        <begin position="138"/>
        <end position="158"/>
    </location>
</feature>
<feature type="compositionally biased region" description="Basic and acidic residues" evidence="6">
    <location>
        <begin position="44"/>
        <end position="56"/>
    </location>
</feature>
<dbReference type="Gene3D" id="1.20.1250.20">
    <property type="entry name" value="MFS general substrate transporter like domains"/>
    <property type="match status" value="1"/>
</dbReference>
<evidence type="ECO:0000259" key="8">
    <source>
        <dbReference type="PROSITE" id="PS50850"/>
    </source>
</evidence>
<dbReference type="AlphaFoldDB" id="A0A6G1GMX5"/>
<dbReference type="Proteomes" id="UP000800041">
    <property type="component" value="Unassembled WGS sequence"/>
</dbReference>
<feature type="compositionally biased region" description="Basic and acidic residues" evidence="6">
    <location>
        <begin position="21"/>
        <end position="34"/>
    </location>
</feature>
<keyword evidence="5 7" id="KW-0472">Membrane</keyword>
<gene>
    <name evidence="9" type="ORF">K402DRAFT_384681</name>
</gene>
<feature type="transmembrane region" description="Helical" evidence="7">
    <location>
        <begin position="229"/>
        <end position="252"/>
    </location>
</feature>
<feature type="transmembrane region" description="Helical" evidence="7">
    <location>
        <begin position="101"/>
        <end position="118"/>
    </location>
</feature>
<feature type="region of interest" description="Disordered" evidence="6">
    <location>
        <begin position="1"/>
        <end position="86"/>
    </location>
</feature>
<organism evidence="9 10">
    <name type="scientific">Aulographum hederae CBS 113979</name>
    <dbReference type="NCBI Taxonomy" id="1176131"/>
    <lineage>
        <taxon>Eukaryota</taxon>
        <taxon>Fungi</taxon>
        <taxon>Dikarya</taxon>
        <taxon>Ascomycota</taxon>
        <taxon>Pezizomycotina</taxon>
        <taxon>Dothideomycetes</taxon>
        <taxon>Pleosporomycetidae</taxon>
        <taxon>Aulographales</taxon>
        <taxon>Aulographaceae</taxon>
    </lineage>
</organism>
<dbReference type="InterPro" id="IPR011701">
    <property type="entry name" value="MFS"/>
</dbReference>
<reference evidence="9" key="1">
    <citation type="journal article" date="2020" name="Stud. Mycol.">
        <title>101 Dothideomycetes genomes: a test case for predicting lifestyles and emergence of pathogens.</title>
        <authorList>
            <person name="Haridas S."/>
            <person name="Albert R."/>
            <person name="Binder M."/>
            <person name="Bloem J."/>
            <person name="Labutti K."/>
            <person name="Salamov A."/>
            <person name="Andreopoulos B."/>
            <person name="Baker S."/>
            <person name="Barry K."/>
            <person name="Bills G."/>
            <person name="Bluhm B."/>
            <person name="Cannon C."/>
            <person name="Castanera R."/>
            <person name="Culley D."/>
            <person name="Daum C."/>
            <person name="Ezra D."/>
            <person name="Gonzalez J."/>
            <person name="Henrissat B."/>
            <person name="Kuo A."/>
            <person name="Liang C."/>
            <person name="Lipzen A."/>
            <person name="Lutzoni F."/>
            <person name="Magnuson J."/>
            <person name="Mondo S."/>
            <person name="Nolan M."/>
            <person name="Ohm R."/>
            <person name="Pangilinan J."/>
            <person name="Park H.-J."/>
            <person name="Ramirez L."/>
            <person name="Alfaro M."/>
            <person name="Sun H."/>
            <person name="Tritt A."/>
            <person name="Yoshinaga Y."/>
            <person name="Zwiers L.-H."/>
            <person name="Turgeon B."/>
            <person name="Goodwin S."/>
            <person name="Spatafora J."/>
            <person name="Crous P."/>
            <person name="Grigoriev I."/>
        </authorList>
    </citation>
    <scope>NUCLEOTIDE SEQUENCE</scope>
    <source>
        <strain evidence="9">CBS 113979</strain>
    </source>
</reference>
<feature type="transmembrane region" description="Helical" evidence="7">
    <location>
        <begin position="474"/>
        <end position="495"/>
    </location>
</feature>
<dbReference type="PANTHER" id="PTHR23502:SF68">
    <property type="entry name" value="MULTIDRUG TRANSPORTER, PUTATIVE (AFU_ORTHOLOGUE AFUA_3G01120)-RELATED"/>
    <property type="match status" value="1"/>
</dbReference>
<feature type="transmembrane region" description="Helical" evidence="7">
    <location>
        <begin position="439"/>
        <end position="462"/>
    </location>
</feature>